<feature type="transmembrane region" description="Helical" evidence="6">
    <location>
        <begin position="170"/>
        <end position="199"/>
    </location>
</feature>
<dbReference type="PANTHER" id="PTHR32234">
    <property type="entry name" value="THIOL:DISULFIDE INTERCHANGE PROTEIN DSBD"/>
    <property type="match status" value="1"/>
</dbReference>
<dbReference type="InterPro" id="IPR003834">
    <property type="entry name" value="Cyt_c_assmbl_TM_dom"/>
</dbReference>
<dbReference type="Pfam" id="PF02683">
    <property type="entry name" value="DsbD_TM"/>
    <property type="match status" value="1"/>
</dbReference>
<evidence type="ECO:0000259" key="7">
    <source>
        <dbReference type="Pfam" id="PF02683"/>
    </source>
</evidence>
<accession>A0A1M5EBF0</accession>
<keyword evidence="5 6" id="KW-0472">Membrane</keyword>
<evidence type="ECO:0000256" key="5">
    <source>
        <dbReference type="ARBA" id="ARBA00023136"/>
    </source>
</evidence>
<feature type="transmembrane region" description="Helical" evidence="6">
    <location>
        <begin position="20"/>
        <end position="46"/>
    </location>
</feature>
<feature type="transmembrane region" description="Helical" evidence="6">
    <location>
        <begin position="211"/>
        <end position="228"/>
    </location>
</feature>
<dbReference type="PANTHER" id="PTHR32234:SF0">
    <property type="entry name" value="THIOL:DISULFIDE INTERCHANGE PROTEIN DSBD"/>
    <property type="match status" value="1"/>
</dbReference>
<name>A0A1M5EBF0_9BACT</name>
<keyword evidence="2 6" id="KW-0812">Transmembrane</keyword>
<evidence type="ECO:0000256" key="3">
    <source>
        <dbReference type="ARBA" id="ARBA00022748"/>
    </source>
</evidence>
<feature type="transmembrane region" description="Helical" evidence="6">
    <location>
        <begin position="58"/>
        <end position="82"/>
    </location>
</feature>
<feature type="transmembrane region" description="Helical" evidence="6">
    <location>
        <begin position="135"/>
        <end position="164"/>
    </location>
</feature>
<evidence type="ECO:0000256" key="2">
    <source>
        <dbReference type="ARBA" id="ARBA00022692"/>
    </source>
</evidence>
<dbReference type="Proteomes" id="UP000184076">
    <property type="component" value="Unassembled WGS sequence"/>
</dbReference>
<feature type="transmembrane region" description="Helical" evidence="6">
    <location>
        <begin position="94"/>
        <end position="114"/>
    </location>
</feature>
<evidence type="ECO:0000313" key="9">
    <source>
        <dbReference type="Proteomes" id="UP000184076"/>
    </source>
</evidence>
<keyword evidence="4 6" id="KW-1133">Transmembrane helix</keyword>
<protein>
    <submittedName>
        <fullName evidence="8">Thiol:disulfide interchange protein DsbD</fullName>
    </submittedName>
</protein>
<evidence type="ECO:0000256" key="4">
    <source>
        <dbReference type="ARBA" id="ARBA00022989"/>
    </source>
</evidence>
<sequence>MEWMNQFESIATSNPWLALLLAFGGGVLAGFTPCTYPMLPITVAFVGSRAQGSRYKGLILSSFYVLGIAIVYSLLGFLAAATGRMFGSLTMNPWIYLVVGNICLLCCLAMLEVIPMPVPAFLSRVQVRCVPGYEVLSSILVGGASALVISPCTTPILGVLLTLVATGKSVLWGGMMLFVFAYGMGSLVIVVGTFTGVLASLPRSGVWLKRVQRGFAVLMLIASEYFFVKAGEMWI</sequence>
<dbReference type="GO" id="GO:0045454">
    <property type="term" value="P:cell redox homeostasis"/>
    <property type="evidence" value="ECO:0007669"/>
    <property type="project" value="TreeGrafter"/>
</dbReference>
<keyword evidence="9" id="KW-1185">Reference proteome</keyword>
<evidence type="ECO:0000256" key="1">
    <source>
        <dbReference type="ARBA" id="ARBA00004141"/>
    </source>
</evidence>
<dbReference type="GO" id="GO:0017004">
    <property type="term" value="P:cytochrome complex assembly"/>
    <property type="evidence" value="ECO:0007669"/>
    <property type="project" value="UniProtKB-KW"/>
</dbReference>
<evidence type="ECO:0000313" key="8">
    <source>
        <dbReference type="EMBL" id="SHF76559.1"/>
    </source>
</evidence>
<gene>
    <name evidence="8" type="ORF">SAMN02745206_02624</name>
</gene>
<reference evidence="9" key="1">
    <citation type="submission" date="2016-11" db="EMBL/GenBank/DDBJ databases">
        <authorList>
            <person name="Varghese N."/>
            <person name="Submissions S."/>
        </authorList>
    </citation>
    <scope>NUCLEOTIDE SEQUENCE [LARGE SCALE GENOMIC DNA]</scope>
    <source>
        <strain evidence="9">DSM 9756</strain>
    </source>
</reference>
<dbReference type="GO" id="GO:0016020">
    <property type="term" value="C:membrane"/>
    <property type="evidence" value="ECO:0007669"/>
    <property type="project" value="UniProtKB-SubCell"/>
</dbReference>
<comment type="subcellular location">
    <subcellularLocation>
        <location evidence="1">Membrane</location>
        <topology evidence="1">Multi-pass membrane protein</topology>
    </subcellularLocation>
</comment>
<dbReference type="STRING" id="1121391.SAMN02745206_02624"/>
<organism evidence="8 9">
    <name type="scientific">Desulfacinum infernum DSM 9756</name>
    <dbReference type="NCBI Taxonomy" id="1121391"/>
    <lineage>
        <taxon>Bacteria</taxon>
        <taxon>Pseudomonadati</taxon>
        <taxon>Thermodesulfobacteriota</taxon>
        <taxon>Syntrophobacteria</taxon>
        <taxon>Syntrophobacterales</taxon>
        <taxon>Syntrophobacteraceae</taxon>
        <taxon>Desulfacinum</taxon>
    </lineage>
</organism>
<dbReference type="EMBL" id="FQVB01000026">
    <property type="protein sequence ID" value="SHF76559.1"/>
    <property type="molecule type" value="Genomic_DNA"/>
</dbReference>
<proteinExistence type="predicted"/>
<feature type="domain" description="Cytochrome C biogenesis protein transmembrane" evidence="7">
    <location>
        <begin position="16"/>
        <end position="223"/>
    </location>
</feature>
<dbReference type="GO" id="GO:0015035">
    <property type="term" value="F:protein-disulfide reductase activity"/>
    <property type="evidence" value="ECO:0007669"/>
    <property type="project" value="TreeGrafter"/>
</dbReference>
<evidence type="ECO:0000256" key="6">
    <source>
        <dbReference type="SAM" id="Phobius"/>
    </source>
</evidence>
<keyword evidence="3" id="KW-0201">Cytochrome c-type biogenesis</keyword>
<dbReference type="AlphaFoldDB" id="A0A1M5EBF0"/>